<feature type="binding site" evidence="2">
    <location>
        <position position="51"/>
    </location>
    <ligand>
        <name>substrate</name>
    </ligand>
</feature>
<feature type="binding site" evidence="2">
    <location>
        <position position="43"/>
    </location>
    <ligand>
        <name>substrate</name>
    </ligand>
</feature>
<dbReference type="PANTHER" id="PTHR10291:SF0">
    <property type="entry name" value="DEHYDRODOLICHYL DIPHOSPHATE SYNTHASE 2"/>
    <property type="match status" value="1"/>
</dbReference>
<comment type="caution">
    <text evidence="3">The sequence shown here is derived from an EMBL/GenBank/DDBJ whole genome shotgun (WGS) entry which is preliminary data.</text>
</comment>
<protein>
    <recommendedName>
        <fullName evidence="2">Isoprenyl transferase</fullName>
        <ecNumber evidence="2">2.5.1.-</ecNumber>
    </recommendedName>
</protein>
<dbReference type="Gene3D" id="3.40.1180.10">
    <property type="entry name" value="Decaprenyl diphosphate synthase-like"/>
    <property type="match status" value="1"/>
</dbReference>
<feature type="active site" description="Proton acceptor" evidence="2">
    <location>
        <position position="86"/>
    </location>
</feature>
<feature type="binding site" evidence="2">
    <location>
        <position position="225"/>
    </location>
    <ligand>
        <name>Mg(2+)</name>
        <dbReference type="ChEBI" id="CHEBI:18420"/>
    </ligand>
</feature>
<feature type="binding site" evidence="2">
    <location>
        <position position="55"/>
    </location>
    <ligand>
        <name>substrate</name>
    </ligand>
</feature>
<feature type="binding site" evidence="2">
    <location>
        <position position="206"/>
    </location>
    <ligand>
        <name>substrate</name>
    </ligand>
</feature>
<dbReference type="GO" id="GO:0008834">
    <property type="term" value="F:ditrans,polycis-undecaprenyl-diphosphate synthase [(2E,6E)-farnesyl-diphosphate specific] activity"/>
    <property type="evidence" value="ECO:0007669"/>
    <property type="project" value="TreeGrafter"/>
</dbReference>
<comment type="subunit">
    <text evidence="2">Homodimer.</text>
</comment>
<feature type="binding site" evidence="2">
    <location>
        <begin position="83"/>
        <end position="85"/>
    </location>
    <ligand>
        <name>substrate</name>
    </ligand>
</feature>
<dbReference type="RefSeq" id="WP_213123239.1">
    <property type="nucleotide sequence ID" value="NZ_JAGYPG010000001.1"/>
</dbReference>
<comment type="function">
    <text evidence="2">Catalyzes the condensation of isopentenyl diphosphate (IPP) with allylic pyrophosphates generating different type of terpenoids.</text>
</comment>
<dbReference type="NCBIfam" id="NF011405">
    <property type="entry name" value="PRK14830.1"/>
    <property type="match status" value="1"/>
</dbReference>
<dbReference type="AlphaFoldDB" id="A0A942YG58"/>
<dbReference type="EMBL" id="JAGYPG010000001">
    <property type="protein sequence ID" value="MBS4194015.1"/>
    <property type="molecule type" value="Genomic_DNA"/>
</dbReference>
<dbReference type="PANTHER" id="PTHR10291">
    <property type="entry name" value="DEHYDRODOLICHYL DIPHOSPHATE SYNTHASE FAMILY MEMBER"/>
    <property type="match status" value="1"/>
</dbReference>
<feature type="binding site" evidence="2">
    <location>
        <position position="89"/>
    </location>
    <ligand>
        <name>substrate</name>
    </ligand>
</feature>
<accession>A0A942YG58</accession>
<keyword evidence="2" id="KW-0479">Metal-binding</keyword>
<feature type="binding site" evidence="2">
    <location>
        <begin position="39"/>
        <end position="42"/>
    </location>
    <ligand>
        <name>substrate</name>
    </ligand>
</feature>
<reference evidence="3 4" key="1">
    <citation type="submission" date="2021-05" db="EMBL/GenBank/DDBJ databases">
        <title>Novel Bacillus species.</title>
        <authorList>
            <person name="Liu G."/>
        </authorList>
    </citation>
    <scope>NUCLEOTIDE SEQUENCE [LARGE SCALE GENOMIC DNA]</scope>
    <source>
        <strain evidence="4">FJAT-49780</strain>
    </source>
</reference>
<dbReference type="EC" id="2.5.1.-" evidence="2"/>
<evidence type="ECO:0000313" key="3">
    <source>
        <dbReference type="EMBL" id="MBS4194015.1"/>
    </source>
</evidence>
<organism evidence="3 4">
    <name type="scientific">Lederbergia citri</name>
    <dbReference type="NCBI Taxonomy" id="2833580"/>
    <lineage>
        <taxon>Bacteria</taxon>
        <taxon>Bacillati</taxon>
        <taxon>Bacillota</taxon>
        <taxon>Bacilli</taxon>
        <taxon>Bacillales</taxon>
        <taxon>Bacillaceae</taxon>
        <taxon>Lederbergia</taxon>
    </lineage>
</organism>
<dbReference type="Proteomes" id="UP000681414">
    <property type="component" value="Unassembled WGS sequence"/>
</dbReference>
<comment type="cofactor">
    <cofactor evidence="2">
        <name>Mg(2+)</name>
        <dbReference type="ChEBI" id="CHEBI:18420"/>
    </cofactor>
    <text evidence="2">Binds 2 magnesium ions per subunit.</text>
</comment>
<sequence>MLNKINFWKSSRKTVSIDERIEQVLKLPIPKHIAIIMDGNGRWAKKRALPRIAGHHEGMRIVRKITMLANRLNIDTLTLYAFSTENWKRPKHEVDYLMGLPEEFLGNFLPELIEENVKVCMIGNNNRIPEHTRRAVEKAIVETSANTGLKLNFALNYGGRAEILDAVKEISKDVKNGNLDISDINDEAFSNYLMTHFLSDPDLLIRTSGELRISNFMLWQIAYSELWFTDVLWPDFTEAHLIEAVEAYQRRSRRYGGIHSEESKK</sequence>
<dbReference type="HAMAP" id="MF_01139">
    <property type="entry name" value="ISPT"/>
    <property type="match status" value="1"/>
</dbReference>
<keyword evidence="2" id="KW-0460">Magnesium</keyword>
<gene>
    <name evidence="3" type="ORF">KHA97_02855</name>
</gene>
<dbReference type="GO" id="GO:0016094">
    <property type="term" value="P:polyprenol biosynthetic process"/>
    <property type="evidence" value="ECO:0007669"/>
    <property type="project" value="TreeGrafter"/>
</dbReference>
<dbReference type="NCBIfam" id="TIGR00055">
    <property type="entry name" value="uppS"/>
    <property type="match status" value="1"/>
</dbReference>
<dbReference type="InterPro" id="IPR018520">
    <property type="entry name" value="UPP_synth-like_CS"/>
</dbReference>
<name>A0A942YG58_9BACI</name>
<keyword evidence="1 2" id="KW-0808">Transferase</keyword>
<dbReference type="PROSITE" id="PS01066">
    <property type="entry name" value="UPP_SYNTHASE"/>
    <property type="match status" value="1"/>
</dbReference>
<feature type="binding site" evidence="2">
    <location>
        <position position="87"/>
    </location>
    <ligand>
        <name>substrate</name>
    </ligand>
</feature>
<dbReference type="FunFam" id="3.40.1180.10:FF:000001">
    <property type="entry name" value="(2E,6E)-farnesyl-diphosphate-specific ditrans,polycis-undecaprenyl-diphosphate synthase"/>
    <property type="match status" value="1"/>
</dbReference>
<dbReference type="InterPro" id="IPR001441">
    <property type="entry name" value="UPP_synth-like"/>
</dbReference>
<proteinExistence type="inferred from homology"/>
<dbReference type="SUPFAM" id="SSF64005">
    <property type="entry name" value="Undecaprenyl diphosphate synthase"/>
    <property type="match status" value="1"/>
</dbReference>
<feature type="binding site" evidence="2">
    <location>
        <begin position="212"/>
        <end position="214"/>
    </location>
    <ligand>
        <name>substrate</name>
    </ligand>
</feature>
<comment type="similarity">
    <text evidence="2">Belongs to the UPP synthase family.</text>
</comment>
<keyword evidence="4" id="KW-1185">Reference proteome</keyword>
<dbReference type="InterPro" id="IPR036424">
    <property type="entry name" value="UPP_synth-like_sf"/>
</dbReference>
<dbReference type="GO" id="GO:0005829">
    <property type="term" value="C:cytosol"/>
    <property type="evidence" value="ECO:0007669"/>
    <property type="project" value="TreeGrafter"/>
</dbReference>
<evidence type="ECO:0000256" key="2">
    <source>
        <dbReference type="HAMAP-Rule" id="MF_01139"/>
    </source>
</evidence>
<dbReference type="GO" id="GO:0000287">
    <property type="term" value="F:magnesium ion binding"/>
    <property type="evidence" value="ECO:0007669"/>
    <property type="project" value="UniProtKB-UniRule"/>
</dbReference>
<dbReference type="GO" id="GO:0030145">
    <property type="term" value="F:manganese ion binding"/>
    <property type="evidence" value="ECO:0007669"/>
    <property type="project" value="TreeGrafter"/>
</dbReference>
<dbReference type="CDD" id="cd00475">
    <property type="entry name" value="Cis_IPPS"/>
    <property type="match status" value="1"/>
</dbReference>
<feature type="active site" evidence="2">
    <location>
        <position position="38"/>
    </location>
</feature>
<evidence type="ECO:0000256" key="1">
    <source>
        <dbReference type="ARBA" id="ARBA00022679"/>
    </source>
</evidence>
<evidence type="ECO:0000313" key="4">
    <source>
        <dbReference type="Proteomes" id="UP000681414"/>
    </source>
</evidence>
<dbReference type="Pfam" id="PF01255">
    <property type="entry name" value="Prenyltransf"/>
    <property type="match status" value="1"/>
</dbReference>
<feature type="binding site" evidence="2">
    <location>
        <position position="38"/>
    </location>
    <ligand>
        <name>Mg(2+)</name>
        <dbReference type="ChEBI" id="CHEBI:18420"/>
    </ligand>
</feature>